<dbReference type="GeneID" id="94169556"/>
<evidence type="ECO:0000313" key="3">
    <source>
        <dbReference type="Proteomes" id="UP000674179"/>
    </source>
</evidence>
<dbReference type="OrthoDB" id="249667at2759"/>
<gene>
    <name evidence="2" type="ORF">CUR178_02286</name>
</gene>
<organism evidence="2 3">
    <name type="scientific">Leishmania enriettii</name>
    <dbReference type="NCBI Taxonomy" id="5663"/>
    <lineage>
        <taxon>Eukaryota</taxon>
        <taxon>Discoba</taxon>
        <taxon>Euglenozoa</taxon>
        <taxon>Kinetoplastea</taxon>
        <taxon>Metakinetoplastina</taxon>
        <taxon>Trypanosomatida</taxon>
        <taxon>Trypanosomatidae</taxon>
        <taxon>Leishmaniinae</taxon>
        <taxon>Leishmania</taxon>
    </lineage>
</organism>
<evidence type="ECO:0000256" key="1">
    <source>
        <dbReference type="SAM" id="MobiDB-lite"/>
    </source>
</evidence>
<dbReference type="Proteomes" id="UP000674179">
    <property type="component" value="Chromosome 32"/>
</dbReference>
<evidence type="ECO:0000313" key="2">
    <source>
        <dbReference type="EMBL" id="KAG5470979.1"/>
    </source>
</evidence>
<feature type="region of interest" description="Disordered" evidence="1">
    <location>
        <begin position="194"/>
        <end position="239"/>
    </location>
</feature>
<feature type="compositionally biased region" description="Basic and acidic residues" evidence="1">
    <location>
        <begin position="20"/>
        <end position="36"/>
    </location>
</feature>
<dbReference type="EMBL" id="JAFHKP010000032">
    <property type="protein sequence ID" value="KAG5470979.1"/>
    <property type="molecule type" value="Genomic_DNA"/>
</dbReference>
<keyword evidence="3" id="KW-1185">Reference proteome</keyword>
<reference evidence="2 3" key="1">
    <citation type="submission" date="2021-02" db="EMBL/GenBank/DDBJ databases">
        <title>Leishmania (Mundinia) enrietti genome sequencing and assembly.</title>
        <authorList>
            <person name="Almutairi H."/>
            <person name="Gatherer D."/>
        </authorList>
    </citation>
    <scope>NUCLEOTIDE SEQUENCE [LARGE SCALE GENOMIC DNA]</scope>
    <source>
        <strain evidence="2">CUR178</strain>
    </source>
</reference>
<dbReference type="RefSeq" id="XP_067690149.1">
    <property type="nucleotide sequence ID" value="XM_067834046.1"/>
</dbReference>
<accession>A0A836GF19</accession>
<sequence length="258" mass="27048">MALLLDDDEVLVATATASREPGHEPSRAPARDLLGADRDAKLNESLSLCATASSSRAREHAPSTAAAAPHGECSAVSACASVTMPRKGGNGMKKMEALVFGNAKVALVCDGSVPSRKRFADEAFGTAVERKPVLQKTSLAPACDGITDSTCTQPKVVSAARSLSSASLQREKLSTPSRETVAMTPHERFSHVVVSTSPEHQIGSPAASPPARRPATDSSLAREDTAAETPASPVTKEPAKMQMKLSDFFSKMACKRYA</sequence>
<dbReference type="KEGG" id="lenr:94169556"/>
<proteinExistence type="predicted"/>
<comment type="caution">
    <text evidence="2">The sequence shown here is derived from an EMBL/GenBank/DDBJ whole genome shotgun (WGS) entry which is preliminary data.</text>
</comment>
<dbReference type="AlphaFoldDB" id="A0A836GF19"/>
<protein>
    <submittedName>
        <fullName evidence="2">Uncharacterized protein</fullName>
    </submittedName>
</protein>
<name>A0A836GF19_LEIEN</name>
<feature type="region of interest" description="Disordered" evidence="1">
    <location>
        <begin position="15"/>
        <end position="36"/>
    </location>
</feature>